<evidence type="ECO:0000313" key="3">
    <source>
        <dbReference type="Proteomes" id="UP000799421"/>
    </source>
</evidence>
<dbReference type="AlphaFoldDB" id="A0A6A7C919"/>
<accession>A0A6A7C919</accession>
<gene>
    <name evidence="2" type="ORF">K470DRAFT_254869</name>
</gene>
<evidence type="ECO:0000256" key="1">
    <source>
        <dbReference type="SAM" id="MobiDB-lite"/>
    </source>
</evidence>
<evidence type="ECO:0000313" key="2">
    <source>
        <dbReference type="EMBL" id="KAF2863569.1"/>
    </source>
</evidence>
<feature type="region of interest" description="Disordered" evidence="1">
    <location>
        <begin position="37"/>
        <end position="93"/>
    </location>
</feature>
<name>A0A6A7C919_9PEZI</name>
<keyword evidence="3" id="KW-1185">Reference proteome</keyword>
<reference evidence="2" key="1">
    <citation type="journal article" date="2020" name="Stud. Mycol.">
        <title>101 Dothideomycetes genomes: a test case for predicting lifestyles and emergence of pathogens.</title>
        <authorList>
            <person name="Haridas S."/>
            <person name="Albert R."/>
            <person name="Binder M."/>
            <person name="Bloem J."/>
            <person name="Labutti K."/>
            <person name="Salamov A."/>
            <person name="Andreopoulos B."/>
            <person name="Baker S."/>
            <person name="Barry K."/>
            <person name="Bills G."/>
            <person name="Bluhm B."/>
            <person name="Cannon C."/>
            <person name="Castanera R."/>
            <person name="Culley D."/>
            <person name="Daum C."/>
            <person name="Ezra D."/>
            <person name="Gonzalez J."/>
            <person name="Henrissat B."/>
            <person name="Kuo A."/>
            <person name="Liang C."/>
            <person name="Lipzen A."/>
            <person name="Lutzoni F."/>
            <person name="Magnuson J."/>
            <person name="Mondo S."/>
            <person name="Nolan M."/>
            <person name="Ohm R."/>
            <person name="Pangilinan J."/>
            <person name="Park H.-J."/>
            <person name="Ramirez L."/>
            <person name="Alfaro M."/>
            <person name="Sun H."/>
            <person name="Tritt A."/>
            <person name="Yoshinaga Y."/>
            <person name="Zwiers L.-H."/>
            <person name="Turgeon B."/>
            <person name="Goodwin S."/>
            <person name="Spatafora J."/>
            <person name="Crous P."/>
            <person name="Grigoriev I."/>
        </authorList>
    </citation>
    <scope>NUCLEOTIDE SEQUENCE</scope>
    <source>
        <strain evidence="2">CBS 480.64</strain>
    </source>
</reference>
<protein>
    <submittedName>
        <fullName evidence="2">Uncharacterized protein</fullName>
    </submittedName>
</protein>
<dbReference type="Proteomes" id="UP000799421">
    <property type="component" value="Unassembled WGS sequence"/>
</dbReference>
<dbReference type="EMBL" id="MU005960">
    <property type="protein sequence ID" value="KAF2863569.1"/>
    <property type="molecule type" value="Genomic_DNA"/>
</dbReference>
<proteinExistence type="predicted"/>
<sequence>MEKSLTSRSISQSILSLKISVCAGPFNHHKSCDALNPPLPSLPKNHTKPLPSTHPTLKTHTHRTKLSSPSSIERMKARTTHHMNPRTRILSGL</sequence>
<organism evidence="2 3">
    <name type="scientific">Piedraia hortae CBS 480.64</name>
    <dbReference type="NCBI Taxonomy" id="1314780"/>
    <lineage>
        <taxon>Eukaryota</taxon>
        <taxon>Fungi</taxon>
        <taxon>Dikarya</taxon>
        <taxon>Ascomycota</taxon>
        <taxon>Pezizomycotina</taxon>
        <taxon>Dothideomycetes</taxon>
        <taxon>Dothideomycetidae</taxon>
        <taxon>Capnodiales</taxon>
        <taxon>Piedraiaceae</taxon>
        <taxon>Piedraia</taxon>
    </lineage>
</organism>